<feature type="compositionally biased region" description="Low complexity" evidence="11">
    <location>
        <begin position="607"/>
        <end position="623"/>
    </location>
</feature>
<accession>A0A9F2KVE1</accession>
<proteinExistence type="inferred from homology"/>
<dbReference type="Pfam" id="PF00270">
    <property type="entry name" value="DEAD"/>
    <property type="match status" value="1"/>
</dbReference>
<dbReference type="Gene3D" id="3.40.50.300">
    <property type="entry name" value="P-loop containing nucleotide triphosphate hydrolases"/>
    <property type="match status" value="2"/>
</dbReference>
<feature type="region of interest" description="Disordered" evidence="11">
    <location>
        <begin position="581"/>
        <end position="635"/>
    </location>
</feature>
<dbReference type="PROSITE" id="PS51192">
    <property type="entry name" value="HELICASE_ATP_BIND_1"/>
    <property type="match status" value="1"/>
</dbReference>
<feature type="region of interest" description="Disordered" evidence="11">
    <location>
        <begin position="121"/>
        <end position="143"/>
    </location>
</feature>
<sequence>MSHVAVENALGLDQQFAGLDLNSSDSQSGGGTASKGRYIPPHLRNREASKQGFDGGWNAARDRDAYSSFGARSERGSGKSSFFTDRGNGSRGRFDDRGGRCSDFDGIGSRGDRSCFGRFDRGGNSRWSDKSDEDDWSKPLPPSERMEQELFSGGNTGINFEKYDDIPVEATGNNCPPHIESFSDVDMGEIIMGNIELTRYTRPTPVQKYAIPIIKDKRDLMACAQTGSGKTAAFLLPILSQIYTDGPGDAMRAMKASENGRYGRRKQYPISLVLAPTRELAVQIYEEARKFAYRSKVRPCVVYGGADIGQQIRDLERGCHLLVATPGRLVDMMERGKIGLDFCKYLVLDEADRMLDMGFEPQIRRIVEQDTMPLKGARQTMMFSATFPKEIQMLARDFLEEYIFLAVGRVGSTSENITQKVVWVEESDKRSFLLDLLNATGKDSLTLVFVETKKGADSLEDFLYHEGYACTSIHGDRSQRDREEALHQFRSGRSPILVATAVAARGLDISNVKHVINFDLPSDIEEYVHRIGRTGRVGNLGLATSFFNERNINITKDLLDLLVEAKQEVPSWLENMAYEQHHKGGSSRGRSKGRFSGGFGARDYRTSSSAGSSSFGSSRTSSGRSGGGGGGGHGGSRGFGGGYGGFYNSDGYGGNYNSQGVDWWGN</sequence>
<dbReference type="PROSITE" id="PS00039">
    <property type="entry name" value="DEAD_ATP_HELICASE"/>
    <property type="match status" value="1"/>
</dbReference>
<feature type="compositionally biased region" description="Basic and acidic residues" evidence="11">
    <location>
        <begin position="121"/>
        <end position="130"/>
    </location>
</feature>
<dbReference type="InterPro" id="IPR011545">
    <property type="entry name" value="DEAD/DEAH_box_helicase_dom"/>
</dbReference>
<dbReference type="GO" id="GO:0003724">
    <property type="term" value="F:RNA helicase activity"/>
    <property type="evidence" value="ECO:0007669"/>
    <property type="project" value="UniProtKB-EC"/>
</dbReference>
<dbReference type="AlphaFoldDB" id="A0A9F2KVE1"/>
<dbReference type="PANTHER" id="PTHR47958">
    <property type="entry name" value="ATP-DEPENDENT RNA HELICASE DBP3"/>
    <property type="match status" value="1"/>
</dbReference>
<organism evidence="15 16">
    <name type="scientific">Python bivittatus</name>
    <name type="common">Burmese python</name>
    <name type="synonym">Python molurus bivittatus</name>
    <dbReference type="NCBI Taxonomy" id="176946"/>
    <lineage>
        <taxon>Eukaryota</taxon>
        <taxon>Metazoa</taxon>
        <taxon>Chordata</taxon>
        <taxon>Craniata</taxon>
        <taxon>Vertebrata</taxon>
        <taxon>Euteleostomi</taxon>
        <taxon>Lepidosauria</taxon>
        <taxon>Squamata</taxon>
        <taxon>Bifurcata</taxon>
        <taxon>Unidentata</taxon>
        <taxon>Episquamata</taxon>
        <taxon>Toxicofera</taxon>
        <taxon>Serpentes</taxon>
        <taxon>Henophidia</taxon>
        <taxon>Pythonidae</taxon>
        <taxon>Python</taxon>
    </lineage>
</organism>
<dbReference type="Pfam" id="PF00271">
    <property type="entry name" value="Helicase_C"/>
    <property type="match status" value="1"/>
</dbReference>
<dbReference type="SMART" id="SM00487">
    <property type="entry name" value="DEXDc"/>
    <property type="match status" value="1"/>
</dbReference>
<evidence type="ECO:0000256" key="2">
    <source>
        <dbReference type="ARBA" id="ARBA00022741"/>
    </source>
</evidence>
<evidence type="ECO:0000256" key="4">
    <source>
        <dbReference type="ARBA" id="ARBA00022806"/>
    </source>
</evidence>
<comment type="similarity">
    <text evidence="7">Belongs to the DEAD box helicase family. DDX3/DED1 subfamily.</text>
</comment>
<dbReference type="PROSITE" id="PS51195">
    <property type="entry name" value="Q_MOTIF"/>
    <property type="match status" value="1"/>
</dbReference>
<dbReference type="CDD" id="cd18051">
    <property type="entry name" value="DEADc_DDX3"/>
    <property type="match status" value="1"/>
</dbReference>
<keyword evidence="6" id="KW-0694">RNA-binding</keyword>
<keyword evidence="2 10" id="KW-0547">Nucleotide-binding</keyword>
<reference evidence="16" key="1">
    <citation type="submission" date="2025-08" db="UniProtKB">
        <authorList>
            <consortium name="RefSeq"/>
        </authorList>
    </citation>
    <scope>IDENTIFICATION</scope>
    <source>
        <tissue evidence="16">Liver</tissue>
    </source>
</reference>
<dbReference type="InterPro" id="IPR001650">
    <property type="entry name" value="Helicase_C-like"/>
</dbReference>
<dbReference type="RefSeq" id="XP_007426569.1">
    <property type="nucleotide sequence ID" value="XM_007426507.3"/>
</dbReference>
<evidence type="ECO:0000313" key="15">
    <source>
        <dbReference type="Proteomes" id="UP000695026"/>
    </source>
</evidence>
<dbReference type="FunFam" id="3.40.50.300:FF:000160">
    <property type="entry name" value="ATP-dependent RNA helicase DDX3X"/>
    <property type="match status" value="1"/>
</dbReference>
<keyword evidence="5 10" id="KW-0067">ATP-binding</keyword>
<protein>
    <recommendedName>
        <fullName evidence="1">RNA helicase</fullName>
        <ecNumber evidence="1">3.6.4.13</ecNumber>
    </recommendedName>
</protein>
<dbReference type="InterPro" id="IPR027417">
    <property type="entry name" value="P-loop_NTPase"/>
</dbReference>
<evidence type="ECO:0000256" key="3">
    <source>
        <dbReference type="ARBA" id="ARBA00022801"/>
    </source>
</evidence>
<feature type="compositionally biased region" description="Basic residues" evidence="11">
    <location>
        <begin position="583"/>
        <end position="593"/>
    </location>
</feature>
<evidence type="ECO:0000256" key="11">
    <source>
        <dbReference type="SAM" id="MobiDB-lite"/>
    </source>
</evidence>
<evidence type="ECO:0000256" key="6">
    <source>
        <dbReference type="ARBA" id="ARBA00022884"/>
    </source>
</evidence>
<gene>
    <name evidence="16" type="primary">DDX3X</name>
</gene>
<evidence type="ECO:0000313" key="16">
    <source>
        <dbReference type="RefSeq" id="XP_007426569.1"/>
    </source>
</evidence>
<evidence type="ECO:0000256" key="9">
    <source>
        <dbReference type="PROSITE-ProRule" id="PRU00552"/>
    </source>
</evidence>
<feature type="region of interest" description="Disordered" evidence="11">
    <location>
        <begin position="19"/>
        <end position="94"/>
    </location>
</feature>
<evidence type="ECO:0000259" key="12">
    <source>
        <dbReference type="PROSITE" id="PS51192"/>
    </source>
</evidence>
<dbReference type="Proteomes" id="UP000695026">
    <property type="component" value="Unplaced"/>
</dbReference>
<evidence type="ECO:0000256" key="10">
    <source>
        <dbReference type="RuleBase" id="RU000492"/>
    </source>
</evidence>
<dbReference type="GeneID" id="103063800"/>
<evidence type="ECO:0000259" key="13">
    <source>
        <dbReference type="PROSITE" id="PS51194"/>
    </source>
</evidence>
<keyword evidence="15" id="KW-1185">Reference proteome</keyword>
<dbReference type="GO" id="GO:0016787">
    <property type="term" value="F:hydrolase activity"/>
    <property type="evidence" value="ECO:0007669"/>
    <property type="project" value="UniProtKB-KW"/>
</dbReference>
<comment type="catalytic activity">
    <reaction evidence="8">
        <text>ATP + H2O = ADP + phosphate + H(+)</text>
        <dbReference type="Rhea" id="RHEA:13065"/>
        <dbReference type="ChEBI" id="CHEBI:15377"/>
        <dbReference type="ChEBI" id="CHEBI:15378"/>
        <dbReference type="ChEBI" id="CHEBI:30616"/>
        <dbReference type="ChEBI" id="CHEBI:43474"/>
        <dbReference type="ChEBI" id="CHEBI:456216"/>
        <dbReference type="EC" id="3.6.4.13"/>
    </reaction>
</comment>
<dbReference type="CTD" id="1654"/>
<evidence type="ECO:0000256" key="7">
    <source>
        <dbReference type="ARBA" id="ARBA00024358"/>
    </source>
</evidence>
<keyword evidence="3 10" id="KW-0378">Hydrolase</keyword>
<feature type="compositionally biased region" description="Gly residues" evidence="11">
    <location>
        <begin position="624"/>
        <end position="635"/>
    </location>
</feature>
<dbReference type="InterPro" id="IPR014001">
    <property type="entry name" value="Helicase_ATP-bd"/>
</dbReference>
<dbReference type="PROSITE" id="PS51194">
    <property type="entry name" value="HELICASE_CTER"/>
    <property type="match status" value="1"/>
</dbReference>
<dbReference type="GO" id="GO:0005524">
    <property type="term" value="F:ATP binding"/>
    <property type="evidence" value="ECO:0007669"/>
    <property type="project" value="UniProtKB-KW"/>
</dbReference>
<dbReference type="FunFam" id="3.40.50.300:FF:000008">
    <property type="entry name" value="ATP-dependent RNA helicase RhlB"/>
    <property type="match status" value="1"/>
</dbReference>
<dbReference type="InterPro" id="IPR000629">
    <property type="entry name" value="RNA-helicase_DEAD-box_CS"/>
</dbReference>
<evidence type="ECO:0000259" key="14">
    <source>
        <dbReference type="PROSITE" id="PS51195"/>
    </source>
</evidence>
<dbReference type="SUPFAM" id="SSF52540">
    <property type="entry name" value="P-loop containing nucleoside triphosphate hydrolases"/>
    <property type="match status" value="1"/>
</dbReference>
<evidence type="ECO:0000256" key="5">
    <source>
        <dbReference type="ARBA" id="ARBA00022840"/>
    </source>
</evidence>
<feature type="short sequence motif" description="Q motif" evidence="9">
    <location>
        <begin position="180"/>
        <end position="208"/>
    </location>
</feature>
<feature type="domain" description="DEAD-box RNA helicase Q" evidence="14">
    <location>
        <begin position="180"/>
        <end position="208"/>
    </location>
</feature>
<feature type="domain" description="Helicase C-terminal" evidence="13">
    <location>
        <begin position="416"/>
        <end position="577"/>
    </location>
</feature>
<name>A0A9F2KVE1_PYTBI</name>
<evidence type="ECO:0000256" key="1">
    <source>
        <dbReference type="ARBA" id="ARBA00012552"/>
    </source>
</evidence>
<dbReference type="InterPro" id="IPR014014">
    <property type="entry name" value="RNA_helicase_DEAD_Q_motif"/>
</dbReference>
<dbReference type="SMART" id="SM00490">
    <property type="entry name" value="HELICc"/>
    <property type="match status" value="1"/>
</dbReference>
<feature type="domain" description="Helicase ATP-binding" evidence="12">
    <location>
        <begin position="211"/>
        <end position="405"/>
    </location>
</feature>
<dbReference type="CDD" id="cd18787">
    <property type="entry name" value="SF2_C_DEAD"/>
    <property type="match status" value="1"/>
</dbReference>
<evidence type="ECO:0000256" key="8">
    <source>
        <dbReference type="ARBA" id="ARBA00047984"/>
    </source>
</evidence>
<dbReference type="EC" id="3.6.4.13" evidence="1"/>
<keyword evidence="4 10" id="KW-0347">Helicase</keyword>
<dbReference type="GO" id="GO:0003723">
    <property type="term" value="F:RNA binding"/>
    <property type="evidence" value="ECO:0007669"/>
    <property type="project" value="UniProtKB-KW"/>
</dbReference>
<dbReference type="OrthoDB" id="196131at2759"/>